<dbReference type="GO" id="GO:0008967">
    <property type="term" value="F:phosphoglycolate phosphatase activity"/>
    <property type="evidence" value="ECO:0007669"/>
    <property type="project" value="UniProtKB-EC"/>
</dbReference>
<dbReference type="SFLD" id="SFLDG01135">
    <property type="entry name" value="C1.5.6:_HAD__Beta-PGM__Phospha"/>
    <property type="match status" value="1"/>
</dbReference>
<comment type="caution">
    <text evidence="10">The sequence shown here is derived from an EMBL/GenBank/DDBJ whole genome shotgun (WGS) entry which is preliminary data.</text>
</comment>
<evidence type="ECO:0000256" key="4">
    <source>
        <dbReference type="ARBA" id="ARBA00006171"/>
    </source>
</evidence>
<comment type="pathway">
    <text evidence="3">Organic acid metabolism; glycolate biosynthesis; glycolate from 2-phosphoglycolate: step 1/1.</text>
</comment>
<dbReference type="InterPro" id="IPR023214">
    <property type="entry name" value="HAD_sf"/>
</dbReference>
<dbReference type="PANTHER" id="PTHR43434">
    <property type="entry name" value="PHOSPHOGLYCOLATE PHOSPHATASE"/>
    <property type="match status" value="1"/>
</dbReference>
<accession>A0ABV1SBS1</accession>
<dbReference type="InterPro" id="IPR023198">
    <property type="entry name" value="PGP-like_dom2"/>
</dbReference>
<dbReference type="EC" id="3.1.3.18" evidence="5"/>
<dbReference type="Gene3D" id="1.10.150.240">
    <property type="entry name" value="Putative phosphatase, domain 2"/>
    <property type="match status" value="1"/>
</dbReference>
<evidence type="ECO:0000256" key="3">
    <source>
        <dbReference type="ARBA" id="ARBA00004818"/>
    </source>
</evidence>
<dbReference type="Gene3D" id="3.40.50.1000">
    <property type="entry name" value="HAD superfamily/HAD-like"/>
    <property type="match status" value="1"/>
</dbReference>
<evidence type="ECO:0000256" key="9">
    <source>
        <dbReference type="ARBA" id="ARBA00023277"/>
    </source>
</evidence>
<keyword evidence="6" id="KW-0479">Metal-binding</keyword>
<dbReference type="Pfam" id="PF13419">
    <property type="entry name" value="HAD_2"/>
    <property type="match status" value="1"/>
</dbReference>
<dbReference type="NCBIfam" id="TIGR01549">
    <property type="entry name" value="HAD-SF-IA-v1"/>
    <property type="match status" value="1"/>
</dbReference>
<evidence type="ECO:0000313" key="11">
    <source>
        <dbReference type="Proteomes" id="UP001438953"/>
    </source>
</evidence>
<organism evidence="10 11">
    <name type="scientific">Thioclava kandeliae</name>
    <dbReference type="NCBI Taxonomy" id="3070818"/>
    <lineage>
        <taxon>Bacteria</taxon>
        <taxon>Pseudomonadati</taxon>
        <taxon>Pseudomonadota</taxon>
        <taxon>Alphaproteobacteria</taxon>
        <taxon>Rhodobacterales</taxon>
        <taxon>Paracoccaceae</taxon>
        <taxon>Thioclava</taxon>
    </lineage>
</organism>
<evidence type="ECO:0000256" key="6">
    <source>
        <dbReference type="ARBA" id="ARBA00022723"/>
    </source>
</evidence>
<dbReference type="SFLD" id="SFLDG01129">
    <property type="entry name" value="C1.5:_HAD__Beta-PGM__Phosphata"/>
    <property type="match status" value="1"/>
</dbReference>
<evidence type="ECO:0000256" key="7">
    <source>
        <dbReference type="ARBA" id="ARBA00022801"/>
    </source>
</evidence>
<dbReference type="InterPro" id="IPR037512">
    <property type="entry name" value="PGPase_prok"/>
</dbReference>
<evidence type="ECO:0000256" key="1">
    <source>
        <dbReference type="ARBA" id="ARBA00000830"/>
    </source>
</evidence>
<dbReference type="InterPro" id="IPR036412">
    <property type="entry name" value="HAD-like_sf"/>
</dbReference>
<dbReference type="InterPro" id="IPR050155">
    <property type="entry name" value="HAD-like_hydrolase_sf"/>
</dbReference>
<dbReference type="SFLD" id="SFLDS00003">
    <property type="entry name" value="Haloacid_Dehalogenase"/>
    <property type="match status" value="1"/>
</dbReference>
<dbReference type="Proteomes" id="UP001438953">
    <property type="component" value="Unassembled WGS sequence"/>
</dbReference>
<dbReference type="RefSeq" id="WP_350933950.1">
    <property type="nucleotide sequence ID" value="NZ_JAYWLC010000001.1"/>
</dbReference>
<keyword evidence="11" id="KW-1185">Reference proteome</keyword>
<dbReference type="NCBIfam" id="TIGR01449">
    <property type="entry name" value="PGP_bact"/>
    <property type="match status" value="1"/>
</dbReference>
<keyword evidence="9" id="KW-0119">Carbohydrate metabolism</keyword>
<dbReference type="PANTHER" id="PTHR43434:SF1">
    <property type="entry name" value="PHOSPHOGLYCOLATE PHOSPHATASE"/>
    <property type="match status" value="1"/>
</dbReference>
<dbReference type="InterPro" id="IPR041492">
    <property type="entry name" value="HAD_2"/>
</dbReference>
<dbReference type="EMBL" id="JAYWLC010000001">
    <property type="protein sequence ID" value="MER5170165.1"/>
    <property type="molecule type" value="Genomic_DNA"/>
</dbReference>
<sequence>MTSVCSVIFDLDGTLVDSAAAIQLALNHALSLHGLPVLPLDLVRGFIGRGVPHLMDCVGRQIGMDPSSAQFISVSNAFSARYARQQHGNLLFDGVIEALQDLQESNVALGLCTNKPMDAARTVLQHTGIDAFFSVVVAGDSLPTRKPDPEMLWAARDRMGPAPCLYVGDSEVDAEAAHAAGIPFLLYTRGYRKIAAEELAPWRIFDDFGALGGLVGCFVKEMPQA</sequence>
<evidence type="ECO:0000256" key="5">
    <source>
        <dbReference type="ARBA" id="ARBA00013078"/>
    </source>
</evidence>
<evidence type="ECO:0000256" key="8">
    <source>
        <dbReference type="ARBA" id="ARBA00022842"/>
    </source>
</evidence>
<keyword evidence="8" id="KW-0460">Magnesium</keyword>
<gene>
    <name evidence="10" type="primary">gph</name>
    <name evidence="10" type="ORF">VSX56_00130</name>
</gene>
<evidence type="ECO:0000256" key="2">
    <source>
        <dbReference type="ARBA" id="ARBA00001946"/>
    </source>
</evidence>
<dbReference type="InterPro" id="IPR006439">
    <property type="entry name" value="HAD-SF_hydro_IA"/>
</dbReference>
<comment type="similarity">
    <text evidence="4">Belongs to the HAD-like hydrolase superfamily. CbbY/CbbZ/Gph/YieH family.</text>
</comment>
<proteinExistence type="inferred from homology"/>
<name>A0ABV1SBS1_9RHOB</name>
<comment type="cofactor">
    <cofactor evidence="2">
        <name>Mg(2+)</name>
        <dbReference type="ChEBI" id="CHEBI:18420"/>
    </cofactor>
</comment>
<reference evidence="10 11" key="1">
    <citation type="submission" date="2024-06" db="EMBL/GenBank/DDBJ databases">
        <title>Thioclava kandeliae sp. nov. from a rhizosphere soil sample of Kandelia candel in a mangrove.</title>
        <authorList>
            <person name="Mu T."/>
        </authorList>
    </citation>
    <scope>NUCLEOTIDE SEQUENCE [LARGE SCALE GENOMIC DNA]</scope>
    <source>
        <strain evidence="10 11">CPCC 100088</strain>
    </source>
</reference>
<protein>
    <recommendedName>
        <fullName evidence="5">phosphoglycolate phosphatase</fullName>
        <ecNumber evidence="5">3.1.3.18</ecNumber>
    </recommendedName>
</protein>
<comment type="catalytic activity">
    <reaction evidence="1">
        <text>2-phosphoglycolate + H2O = glycolate + phosphate</text>
        <dbReference type="Rhea" id="RHEA:14369"/>
        <dbReference type="ChEBI" id="CHEBI:15377"/>
        <dbReference type="ChEBI" id="CHEBI:29805"/>
        <dbReference type="ChEBI" id="CHEBI:43474"/>
        <dbReference type="ChEBI" id="CHEBI:58033"/>
        <dbReference type="EC" id="3.1.3.18"/>
    </reaction>
</comment>
<keyword evidence="7 10" id="KW-0378">Hydrolase</keyword>
<evidence type="ECO:0000313" key="10">
    <source>
        <dbReference type="EMBL" id="MER5170165.1"/>
    </source>
</evidence>
<dbReference type="SUPFAM" id="SSF56784">
    <property type="entry name" value="HAD-like"/>
    <property type="match status" value="1"/>
</dbReference>